<accession>M2MIS3</accession>
<evidence type="ECO:0000313" key="2">
    <source>
        <dbReference type="Proteomes" id="UP000011761"/>
    </source>
</evidence>
<name>M2MIS3_BAUPA</name>
<dbReference type="RefSeq" id="XP_007681612.1">
    <property type="nucleotide sequence ID" value="XM_007683422.1"/>
</dbReference>
<proteinExistence type="predicted"/>
<keyword evidence="2" id="KW-1185">Reference proteome</keyword>
<dbReference type="KEGG" id="bcom:BAUCODRAFT_317163"/>
<reference evidence="1 2" key="1">
    <citation type="journal article" date="2012" name="PLoS Pathog.">
        <title>Diverse lifestyles and strategies of plant pathogenesis encoded in the genomes of eighteen Dothideomycetes fungi.</title>
        <authorList>
            <person name="Ohm R.A."/>
            <person name="Feau N."/>
            <person name="Henrissat B."/>
            <person name="Schoch C.L."/>
            <person name="Horwitz B.A."/>
            <person name="Barry K.W."/>
            <person name="Condon B.J."/>
            <person name="Copeland A.C."/>
            <person name="Dhillon B."/>
            <person name="Glaser F."/>
            <person name="Hesse C.N."/>
            <person name="Kosti I."/>
            <person name="LaButti K."/>
            <person name="Lindquist E.A."/>
            <person name="Lucas S."/>
            <person name="Salamov A.A."/>
            <person name="Bradshaw R.E."/>
            <person name="Ciuffetti L."/>
            <person name="Hamelin R.C."/>
            <person name="Kema G.H.J."/>
            <person name="Lawrence C."/>
            <person name="Scott J.A."/>
            <person name="Spatafora J.W."/>
            <person name="Turgeon B.G."/>
            <person name="de Wit P.J.G.M."/>
            <person name="Zhong S."/>
            <person name="Goodwin S.B."/>
            <person name="Grigoriev I.V."/>
        </authorList>
    </citation>
    <scope>NUCLEOTIDE SEQUENCE [LARGE SCALE GENOMIC DNA]</scope>
    <source>
        <strain evidence="1 2">UAMH 10762</strain>
    </source>
</reference>
<organism evidence="1 2">
    <name type="scientific">Baudoinia panamericana (strain UAMH 10762)</name>
    <name type="common">Angels' share fungus</name>
    <name type="synonym">Baudoinia compniacensis (strain UAMH 10762)</name>
    <dbReference type="NCBI Taxonomy" id="717646"/>
    <lineage>
        <taxon>Eukaryota</taxon>
        <taxon>Fungi</taxon>
        <taxon>Dikarya</taxon>
        <taxon>Ascomycota</taxon>
        <taxon>Pezizomycotina</taxon>
        <taxon>Dothideomycetes</taxon>
        <taxon>Dothideomycetidae</taxon>
        <taxon>Mycosphaerellales</taxon>
        <taxon>Teratosphaeriaceae</taxon>
        <taxon>Baudoinia</taxon>
    </lineage>
</organism>
<evidence type="ECO:0000313" key="1">
    <source>
        <dbReference type="EMBL" id="EMC91168.1"/>
    </source>
</evidence>
<dbReference type="HOGENOM" id="CLU_1981248_0_0_1"/>
<sequence>MRGTTECQPHVLMLRSLLHPSKFQQLIRDVHPQDQEVVQQSSKFIAMFRYCECSYVRHHCRFLTTSEPPDRGNVPDSPPGYCVTFSLPPELSPHPTRLVAMDQHYAKQRNRQSAKAIAFFRVGVLG</sequence>
<dbReference type="EMBL" id="KB445564">
    <property type="protein sequence ID" value="EMC91168.1"/>
    <property type="molecule type" value="Genomic_DNA"/>
</dbReference>
<dbReference type="Proteomes" id="UP000011761">
    <property type="component" value="Unassembled WGS sequence"/>
</dbReference>
<dbReference type="GeneID" id="19111562"/>
<dbReference type="AlphaFoldDB" id="M2MIS3"/>
<protein>
    <submittedName>
        <fullName evidence="1">Uncharacterized protein</fullName>
    </submittedName>
</protein>
<gene>
    <name evidence="1" type="ORF">BAUCODRAFT_317163</name>
</gene>